<dbReference type="InterPro" id="IPR002104">
    <property type="entry name" value="Integrase_catalytic"/>
</dbReference>
<gene>
    <name evidence="5" type="ORF">AN215_27100</name>
</gene>
<dbReference type="PANTHER" id="PTHR30349">
    <property type="entry name" value="PHAGE INTEGRASE-RELATED"/>
    <property type="match status" value="1"/>
</dbReference>
<feature type="domain" description="Tyr recombinase" evidence="4">
    <location>
        <begin position="32"/>
        <end position="213"/>
    </location>
</feature>
<reference evidence="5 6" key="1">
    <citation type="journal article" date="2016" name="Front. Microbiol.">
        <title>Comparative Genomics Analysis of Streptomyces Species Reveals Their Adaptation to the Marine Environment and Their Diversity at the Genomic Level.</title>
        <authorList>
            <person name="Tian X."/>
            <person name="Zhang Z."/>
            <person name="Yang T."/>
            <person name="Chen M."/>
            <person name="Li J."/>
            <person name="Chen F."/>
            <person name="Yang J."/>
            <person name="Li W."/>
            <person name="Zhang B."/>
            <person name="Zhang Z."/>
            <person name="Wu J."/>
            <person name="Zhang C."/>
            <person name="Long L."/>
            <person name="Xiao J."/>
        </authorList>
    </citation>
    <scope>NUCLEOTIDE SEQUENCE [LARGE SCALE GENOMIC DNA]</scope>
    <source>
        <strain evidence="5 6">SCSIO 10390</strain>
    </source>
</reference>
<sequence>MAVRRFSSWLADEGEIDTDQLVRLRPPRLEHKITPELSEDQLGNLIKACSGKRLVDRRDEAIIRFMIETGARAGEVVAMRTGDADLSGGAVLRKTKSARARTVPFSPKTAQALDRYLRLRKGHRLADTDTLWLGAQGRGLSYDGLYSALKARAKDAGIEDFHPHLLRHTAAARWLAAGGSEGGLMSVAGWTRRDMLDRYTRASSEKRAAEEARRLGLGEF</sequence>
<comment type="similarity">
    <text evidence="1">Belongs to the 'phage' integrase family.</text>
</comment>
<dbReference type="CDD" id="cd00796">
    <property type="entry name" value="INT_Rci_Hp1_C"/>
    <property type="match status" value="1"/>
</dbReference>
<dbReference type="EMBL" id="LJGT01000041">
    <property type="protein sequence ID" value="OEU86423.1"/>
    <property type="molecule type" value="Genomic_DNA"/>
</dbReference>
<organism evidence="5 6">
    <name type="scientific">Streptomyces abyssalis</name>
    <dbReference type="NCBI Taxonomy" id="933944"/>
    <lineage>
        <taxon>Bacteria</taxon>
        <taxon>Bacillati</taxon>
        <taxon>Actinomycetota</taxon>
        <taxon>Actinomycetes</taxon>
        <taxon>Kitasatosporales</taxon>
        <taxon>Streptomycetaceae</taxon>
        <taxon>Streptomyces</taxon>
    </lineage>
</organism>
<dbReference type="STRING" id="933944.AN215_27100"/>
<dbReference type="AlphaFoldDB" id="A0A1E7JIZ3"/>
<evidence type="ECO:0000256" key="2">
    <source>
        <dbReference type="ARBA" id="ARBA00023125"/>
    </source>
</evidence>
<dbReference type="InterPro" id="IPR011010">
    <property type="entry name" value="DNA_brk_join_enz"/>
</dbReference>
<dbReference type="Pfam" id="PF00589">
    <property type="entry name" value="Phage_integrase"/>
    <property type="match status" value="1"/>
</dbReference>
<proteinExistence type="inferred from homology"/>
<keyword evidence="3" id="KW-0233">DNA recombination</keyword>
<dbReference type="GO" id="GO:0003677">
    <property type="term" value="F:DNA binding"/>
    <property type="evidence" value="ECO:0007669"/>
    <property type="project" value="UniProtKB-KW"/>
</dbReference>
<evidence type="ECO:0000256" key="1">
    <source>
        <dbReference type="ARBA" id="ARBA00008857"/>
    </source>
</evidence>
<keyword evidence="2" id="KW-0238">DNA-binding</keyword>
<name>A0A1E7JIZ3_9ACTN</name>
<dbReference type="Proteomes" id="UP000176087">
    <property type="component" value="Unassembled WGS sequence"/>
</dbReference>
<evidence type="ECO:0000256" key="3">
    <source>
        <dbReference type="ARBA" id="ARBA00023172"/>
    </source>
</evidence>
<evidence type="ECO:0000313" key="5">
    <source>
        <dbReference type="EMBL" id="OEU86423.1"/>
    </source>
</evidence>
<dbReference type="InterPro" id="IPR050090">
    <property type="entry name" value="Tyrosine_recombinase_XerCD"/>
</dbReference>
<dbReference type="PATRIC" id="fig|933944.5.peg.3871"/>
<dbReference type="Gene3D" id="1.10.443.10">
    <property type="entry name" value="Intergrase catalytic core"/>
    <property type="match status" value="1"/>
</dbReference>
<dbReference type="PROSITE" id="PS51898">
    <property type="entry name" value="TYR_RECOMBINASE"/>
    <property type="match status" value="1"/>
</dbReference>
<protein>
    <recommendedName>
        <fullName evidence="4">Tyr recombinase domain-containing protein</fullName>
    </recommendedName>
</protein>
<keyword evidence="6" id="KW-1185">Reference proteome</keyword>
<dbReference type="InterPro" id="IPR013762">
    <property type="entry name" value="Integrase-like_cat_sf"/>
</dbReference>
<comment type="caution">
    <text evidence="5">The sequence shown here is derived from an EMBL/GenBank/DDBJ whole genome shotgun (WGS) entry which is preliminary data.</text>
</comment>
<accession>A0A1E7JIZ3</accession>
<dbReference type="GO" id="GO:0015074">
    <property type="term" value="P:DNA integration"/>
    <property type="evidence" value="ECO:0007669"/>
    <property type="project" value="InterPro"/>
</dbReference>
<dbReference type="GO" id="GO:0006310">
    <property type="term" value="P:DNA recombination"/>
    <property type="evidence" value="ECO:0007669"/>
    <property type="project" value="UniProtKB-KW"/>
</dbReference>
<evidence type="ECO:0000259" key="4">
    <source>
        <dbReference type="PROSITE" id="PS51898"/>
    </source>
</evidence>
<dbReference type="SUPFAM" id="SSF56349">
    <property type="entry name" value="DNA breaking-rejoining enzymes"/>
    <property type="match status" value="1"/>
</dbReference>
<evidence type="ECO:0000313" key="6">
    <source>
        <dbReference type="Proteomes" id="UP000176087"/>
    </source>
</evidence>
<dbReference type="PANTHER" id="PTHR30349:SF41">
    <property type="entry name" value="INTEGRASE_RECOMBINASE PROTEIN MJ0367-RELATED"/>
    <property type="match status" value="1"/>
</dbReference>